<dbReference type="Pfam" id="PF10672">
    <property type="entry name" value="Methyltrans_SAM"/>
    <property type="match status" value="1"/>
</dbReference>
<dbReference type="PANTHER" id="PTHR43042:SF3">
    <property type="entry name" value="RIBOSOMAL RNA LARGE SUBUNIT METHYLTRANSFERASE YWBD-RELATED"/>
    <property type="match status" value="1"/>
</dbReference>
<dbReference type="RefSeq" id="WP_130969139.1">
    <property type="nucleotide sequence ID" value="NZ_SIXI01000008.1"/>
</dbReference>
<dbReference type="InterPro" id="IPR019614">
    <property type="entry name" value="SAM-dep_methyl-trfase"/>
</dbReference>
<reference evidence="5 6" key="1">
    <citation type="submission" date="2019-02" db="EMBL/GenBank/DDBJ databases">
        <title>Aquabacterium sp. strain KMB7.</title>
        <authorList>
            <person name="Chen W.-M."/>
        </authorList>
    </citation>
    <scope>NUCLEOTIDE SEQUENCE [LARGE SCALE GENOMIC DNA]</scope>
    <source>
        <strain evidence="5 6">KMB7</strain>
    </source>
</reference>
<dbReference type="CDD" id="cd02440">
    <property type="entry name" value="AdoMet_MTases"/>
    <property type="match status" value="1"/>
</dbReference>
<comment type="caution">
    <text evidence="5">The sequence shown here is derived from an EMBL/GenBank/DDBJ whole genome shotgun (WGS) entry which is preliminary data.</text>
</comment>
<evidence type="ECO:0000256" key="1">
    <source>
        <dbReference type="ARBA" id="ARBA00022603"/>
    </source>
</evidence>
<evidence type="ECO:0000259" key="4">
    <source>
        <dbReference type="Pfam" id="PF10672"/>
    </source>
</evidence>
<dbReference type="GO" id="GO:0032259">
    <property type="term" value="P:methylation"/>
    <property type="evidence" value="ECO:0007669"/>
    <property type="project" value="UniProtKB-KW"/>
</dbReference>
<keyword evidence="3" id="KW-0949">S-adenosyl-L-methionine</keyword>
<evidence type="ECO:0000256" key="2">
    <source>
        <dbReference type="ARBA" id="ARBA00022679"/>
    </source>
</evidence>
<dbReference type="OrthoDB" id="9805492at2"/>
<dbReference type="EMBL" id="SIXI01000008">
    <property type="protein sequence ID" value="TBO27869.1"/>
    <property type="molecule type" value="Genomic_DNA"/>
</dbReference>
<evidence type="ECO:0000256" key="3">
    <source>
        <dbReference type="ARBA" id="ARBA00022691"/>
    </source>
</evidence>
<dbReference type="PANTHER" id="PTHR43042">
    <property type="entry name" value="SAM-DEPENDENT METHYLTRANSFERASE"/>
    <property type="match status" value="1"/>
</dbReference>
<accession>A0A4Q9GYV1</accession>
<gene>
    <name evidence="5" type="ORF">EYS42_15650</name>
</gene>
<evidence type="ECO:0000313" key="6">
    <source>
        <dbReference type="Proteomes" id="UP000292120"/>
    </source>
</evidence>
<sequence length="331" mass="36057">MPVPLPVPLQPLLDAIAALDHVPTEACRLFHGRGGRFAGSEHWTLDAYPPVFLLTSFAPVPEDEVAQVQQALSQRWAAIAPGQPLNLVFQHRSDVRADTQVLCGHVPEPHVVEEAGARFKVHLPRGFNHGLFLDMAEGRRWVREAMAAQPGGRVLNLFAYTCAFSVAALQGGAHQVVNVDMASGALNIGKQNHQLNGLTHGASFLPHDIFSSWGKITRSGPYQLLIADPPSYQKGSFVAEKDYARLMRRLADLVVPGGHALLCLNSPKLGPGFLQDLMAEHAPGFTFVQRLGNPASFADISAERALKVMLYQRTEFFSQEPAGTREAEPAL</sequence>
<dbReference type="AlphaFoldDB" id="A0A4Q9GYV1"/>
<dbReference type="GO" id="GO:0008168">
    <property type="term" value="F:methyltransferase activity"/>
    <property type="evidence" value="ECO:0007669"/>
    <property type="project" value="UniProtKB-KW"/>
</dbReference>
<dbReference type="Proteomes" id="UP000292120">
    <property type="component" value="Unassembled WGS sequence"/>
</dbReference>
<protein>
    <submittedName>
        <fullName evidence="5">SAM-dependent methyltransferase</fullName>
    </submittedName>
</protein>
<keyword evidence="6" id="KW-1185">Reference proteome</keyword>
<proteinExistence type="predicted"/>
<dbReference type="SUPFAM" id="SSF53335">
    <property type="entry name" value="S-adenosyl-L-methionine-dependent methyltransferases"/>
    <property type="match status" value="1"/>
</dbReference>
<keyword evidence="1 5" id="KW-0489">Methyltransferase</keyword>
<organism evidence="5 6">
    <name type="scientific">Aquabacterium lacunae</name>
    <dbReference type="NCBI Taxonomy" id="2528630"/>
    <lineage>
        <taxon>Bacteria</taxon>
        <taxon>Pseudomonadati</taxon>
        <taxon>Pseudomonadota</taxon>
        <taxon>Betaproteobacteria</taxon>
        <taxon>Burkholderiales</taxon>
        <taxon>Aquabacterium</taxon>
    </lineage>
</organism>
<evidence type="ECO:0000313" key="5">
    <source>
        <dbReference type="EMBL" id="TBO27869.1"/>
    </source>
</evidence>
<keyword evidence="2 5" id="KW-0808">Transferase</keyword>
<dbReference type="Gene3D" id="3.40.50.150">
    <property type="entry name" value="Vaccinia Virus protein VP39"/>
    <property type="match status" value="1"/>
</dbReference>
<feature type="domain" description="S-adenosylmethionine-dependent methyltransferase" evidence="4">
    <location>
        <begin position="28"/>
        <end position="311"/>
    </location>
</feature>
<dbReference type="InterPro" id="IPR029063">
    <property type="entry name" value="SAM-dependent_MTases_sf"/>
</dbReference>
<name>A0A4Q9GYV1_9BURK</name>